<accession>A0A195D1Q5</accession>
<dbReference type="PANTHER" id="PTHR20661">
    <property type="entry name" value="PHOSPHATIDYLINOSITOL-GLYCAN BIOSYNTHESIS CLASS W PROTEIN"/>
    <property type="match status" value="1"/>
</dbReference>
<feature type="transmembrane region" description="Helical" evidence="5">
    <location>
        <begin position="245"/>
        <end position="265"/>
    </location>
</feature>
<feature type="transmembrane region" description="Helical" evidence="5">
    <location>
        <begin position="394"/>
        <end position="414"/>
    </location>
</feature>
<dbReference type="Proteomes" id="UP000078542">
    <property type="component" value="Unassembled WGS sequence"/>
</dbReference>
<dbReference type="EMBL" id="KQ977012">
    <property type="protein sequence ID" value="KYN06334.1"/>
    <property type="molecule type" value="Genomic_DNA"/>
</dbReference>
<dbReference type="GO" id="GO:0072659">
    <property type="term" value="P:protein localization to plasma membrane"/>
    <property type="evidence" value="ECO:0007669"/>
    <property type="project" value="TreeGrafter"/>
</dbReference>
<dbReference type="PIRSF" id="PIRSF017321">
    <property type="entry name" value="GWT1"/>
    <property type="match status" value="1"/>
</dbReference>
<name>A0A195D1Q5_9HYME</name>
<evidence type="ECO:0000256" key="4">
    <source>
        <dbReference type="ARBA" id="ARBA00023136"/>
    </source>
</evidence>
<dbReference type="PANTHER" id="PTHR20661:SF0">
    <property type="entry name" value="PHOSPHATIDYLINOSITOL-GLYCAN BIOSYNTHESIS CLASS W PROTEIN"/>
    <property type="match status" value="1"/>
</dbReference>
<keyword evidence="5" id="KW-0337">GPI-anchor biosynthesis</keyword>
<dbReference type="OrthoDB" id="15270at2759"/>
<evidence type="ECO:0000256" key="1">
    <source>
        <dbReference type="ARBA" id="ARBA00004141"/>
    </source>
</evidence>
<gene>
    <name evidence="6" type="ORF">ALC62_02671</name>
</gene>
<proteinExistence type="inferred from homology"/>
<comment type="pathway">
    <text evidence="5">Glycolipid biosynthesis; glycosylphosphatidylinositol-anchor biosynthesis.</text>
</comment>
<feature type="transmembrane region" description="Helical" evidence="5">
    <location>
        <begin position="71"/>
        <end position="89"/>
    </location>
</feature>
<dbReference type="STRING" id="456900.A0A195D1Q5"/>
<reference evidence="6 7" key="1">
    <citation type="submission" date="2016-03" db="EMBL/GenBank/DDBJ databases">
        <title>Cyphomyrmex costatus WGS genome.</title>
        <authorList>
            <person name="Nygaard S."/>
            <person name="Hu H."/>
            <person name="Boomsma J."/>
            <person name="Zhang G."/>
        </authorList>
    </citation>
    <scope>NUCLEOTIDE SEQUENCE [LARGE SCALE GENOMIC DNA]</scope>
    <source>
        <strain evidence="6">MS0001</strain>
        <tissue evidence="6">Whole body</tissue>
    </source>
</reference>
<feature type="transmembrane region" description="Helical" evidence="5">
    <location>
        <begin position="507"/>
        <end position="527"/>
    </location>
</feature>
<feature type="transmembrane region" description="Helical" evidence="5">
    <location>
        <begin position="479"/>
        <end position="500"/>
    </location>
</feature>
<feature type="transmembrane region" description="Helical" evidence="5">
    <location>
        <begin position="38"/>
        <end position="59"/>
    </location>
</feature>
<dbReference type="GO" id="GO:0006506">
    <property type="term" value="P:GPI anchor biosynthetic process"/>
    <property type="evidence" value="ECO:0007669"/>
    <property type="project" value="UniProtKB-UniPathway"/>
</dbReference>
<keyword evidence="7" id="KW-1185">Reference proteome</keyword>
<organism evidence="6 7">
    <name type="scientific">Cyphomyrmex costatus</name>
    <dbReference type="NCBI Taxonomy" id="456900"/>
    <lineage>
        <taxon>Eukaryota</taxon>
        <taxon>Metazoa</taxon>
        <taxon>Ecdysozoa</taxon>
        <taxon>Arthropoda</taxon>
        <taxon>Hexapoda</taxon>
        <taxon>Insecta</taxon>
        <taxon>Pterygota</taxon>
        <taxon>Neoptera</taxon>
        <taxon>Endopterygota</taxon>
        <taxon>Hymenoptera</taxon>
        <taxon>Apocrita</taxon>
        <taxon>Aculeata</taxon>
        <taxon>Formicoidea</taxon>
        <taxon>Formicidae</taxon>
        <taxon>Myrmicinae</taxon>
        <taxon>Cyphomyrmex</taxon>
    </lineage>
</organism>
<sequence>MFVEYLKFNFTMPVSKEQYRVEQEAFVSNHGGTTPHDVFFSLLPTICSIVMTTSTMEVLKKYIHIHENIKVVIQFVLIIIPTILCYTILSEYIISACLILTLICTLNLSLMIERKINYSDLNTELVKDKISCITNFRALTNIITAVCILAVDFRIFPRKFAKTETYGHSLMDTGVGMFILANALVAPETRDFSTSRQICFLSTLIRNMNNSFRSCISLLILGFGRFTAVEYLGYQKHVTEYGVHWNFFLTLAIVKLLTSMITSAINTKYSLFSGIWILCMHEYTMSIKDLKSWVLRDEPRVDFFSANREGLISIPGYVGLYFIGVAIGRLIHSTYQTLYTNSNLDFNTKLSWFKYTELYEPLCLLYIKLIKISALSFLTIVYCDFKVSRKLANFGYCMWIVSLTTALLSILVFIEFMLGLTNIFHISYSNDIKIEFKLNVNTNLRMNLKKHVKSEKLENIRVIFGKPLEIFDAVNYNGLFFFLVSNIMTGIVNMSMYTLYAKQSVALSILIIYMAVNVISVLILYRLKIRIKL</sequence>
<evidence type="ECO:0000256" key="3">
    <source>
        <dbReference type="ARBA" id="ARBA00022989"/>
    </source>
</evidence>
<keyword evidence="5" id="KW-0012">Acyltransferase</keyword>
<dbReference type="InterPro" id="IPR009447">
    <property type="entry name" value="PIGW/GWT1"/>
</dbReference>
<protein>
    <recommendedName>
        <fullName evidence="5">Phosphatidylinositol-glycan biosynthesis class W protein</fullName>
        <ecNumber evidence="5">2.3.-.-</ecNumber>
    </recommendedName>
</protein>
<comment type="subcellular location">
    <subcellularLocation>
        <location evidence="5">Endoplasmic reticulum membrane</location>
        <topology evidence="5">Multi-pass membrane protein</topology>
    </subcellularLocation>
    <subcellularLocation>
        <location evidence="1">Membrane</location>
        <topology evidence="1">Multi-pass membrane protein</topology>
    </subcellularLocation>
</comment>
<evidence type="ECO:0000256" key="5">
    <source>
        <dbReference type="RuleBase" id="RU280819"/>
    </source>
</evidence>
<evidence type="ECO:0000313" key="7">
    <source>
        <dbReference type="Proteomes" id="UP000078542"/>
    </source>
</evidence>
<comment type="similarity">
    <text evidence="5">Belongs to the PIGW family.</text>
</comment>
<dbReference type="UniPathway" id="UPA00196"/>
<keyword evidence="3 5" id="KW-1133">Transmembrane helix</keyword>
<comment type="function">
    <text evidence="5">A acetyltransferase, which acetylates the inositol ring of phosphatidylinositol during biosynthesis of GPI-anchor.</text>
</comment>
<dbReference type="Pfam" id="PF06423">
    <property type="entry name" value="GWT1"/>
    <property type="match status" value="1"/>
</dbReference>
<dbReference type="EC" id="2.3.-.-" evidence="5"/>
<feature type="transmembrane region" description="Helical" evidence="5">
    <location>
        <begin position="318"/>
        <end position="338"/>
    </location>
</feature>
<dbReference type="KEGG" id="ccoa:108783086"/>
<dbReference type="GO" id="GO:0005789">
    <property type="term" value="C:endoplasmic reticulum membrane"/>
    <property type="evidence" value="ECO:0007669"/>
    <property type="project" value="UniProtKB-SubCell"/>
</dbReference>
<dbReference type="GO" id="GO:0032216">
    <property type="term" value="F:glucosaminyl-phosphatidylinositol O-acyltransferase activity"/>
    <property type="evidence" value="ECO:0007669"/>
    <property type="project" value="TreeGrafter"/>
</dbReference>
<keyword evidence="4 5" id="KW-0472">Membrane</keyword>
<keyword evidence="5" id="KW-0256">Endoplasmic reticulum</keyword>
<keyword evidence="2 5" id="KW-0812">Transmembrane</keyword>
<evidence type="ECO:0000256" key="2">
    <source>
        <dbReference type="ARBA" id="ARBA00022692"/>
    </source>
</evidence>
<keyword evidence="5" id="KW-0808">Transferase</keyword>
<dbReference type="AlphaFoldDB" id="A0A195D1Q5"/>
<feature type="transmembrane region" description="Helical" evidence="5">
    <location>
        <begin position="95"/>
        <end position="112"/>
    </location>
</feature>
<feature type="transmembrane region" description="Helical" evidence="5">
    <location>
        <begin position="358"/>
        <end position="382"/>
    </location>
</feature>
<evidence type="ECO:0000313" key="6">
    <source>
        <dbReference type="EMBL" id="KYN06334.1"/>
    </source>
</evidence>